<keyword evidence="3" id="KW-0413">Isomerase</keyword>
<dbReference type="Gene3D" id="3.20.20.150">
    <property type="entry name" value="Divalent-metal-dependent TIM barrel enzymes"/>
    <property type="match status" value="1"/>
</dbReference>
<sequence length="277" mass="31127">MKIYLLSLLLTVVLATAQAQPKAPVGIQLYTFRNEFAKDVPGTMAKVREMGFKEIEGGNTYGLSVPELCKLLDQNGLKLVSMGAQFAELEANVPQVIDKAKTLGAKYVVCSWIPHENDEFTFADAQRATEVFNTAGRLLKENGLNLCYHTHGYEFKPYQQGTLFDYLVAELDPRYCNFEMDVFWVKHPGQDPVEFLKKYGKRVPLVHLKDRKPGTPGNDKGRADVETNVPLGQGDIGIAEIMKQAKKSGVRHFFIEDESSRSMTQVPQSLDYLRTVM</sequence>
<evidence type="ECO:0000313" key="4">
    <source>
        <dbReference type="Proteomes" id="UP001500936"/>
    </source>
</evidence>
<feature type="chain" id="PRO_5046453746" evidence="1">
    <location>
        <begin position="20"/>
        <end position="277"/>
    </location>
</feature>
<evidence type="ECO:0000259" key="2">
    <source>
        <dbReference type="Pfam" id="PF01261"/>
    </source>
</evidence>
<dbReference type="PANTHER" id="PTHR12110">
    <property type="entry name" value="HYDROXYPYRUVATE ISOMERASE"/>
    <property type="match status" value="1"/>
</dbReference>
<keyword evidence="1" id="KW-0732">Signal</keyword>
<reference evidence="4" key="1">
    <citation type="journal article" date="2019" name="Int. J. Syst. Evol. Microbiol.">
        <title>The Global Catalogue of Microorganisms (GCM) 10K type strain sequencing project: providing services to taxonomists for standard genome sequencing and annotation.</title>
        <authorList>
            <consortium name="The Broad Institute Genomics Platform"/>
            <consortium name="The Broad Institute Genome Sequencing Center for Infectious Disease"/>
            <person name="Wu L."/>
            <person name="Ma J."/>
        </authorList>
    </citation>
    <scope>NUCLEOTIDE SEQUENCE [LARGE SCALE GENOMIC DNA]</scope>
    <source>
        <strain evidence="4">JCM 17925</strain>
    </source>
</reference>
<keyword evidence="4" id="KW-1185">Reference proteome</keyword>
<dbReference type="PANTHER" id="PTHR12110:SF41">
    <property type="entry name" value="INOSOSE DEHYDRATASE"/>
    <property type="match status" value="1"/>
</dbReference>
<organism evidence="3 4">
    <name type="scientific">Nibrella viscosa</name>
    <dbReference type="NCBI Taxonomy" id="1084524"/>
    <lineage>
        <taxon>Bacteria</taxon>
        <taxon>Pseudomonadati</taxon>
        <taxon>Bacteroidota</taxon>
        <taxon>Cytophagia</taxon>
        <taxon>Cytophagales</taxon>
        <taxon>Spirosomataceae</taxon>
        <taxon>Nibrella</taxon>
    </lineage>
</organism>
<name>A0ABP8KQI3_9BACT</name>
<feature type="signal peptide" evidence="1">
    <location>
        <begin position="1"/>
        <end position="19"/>
    </location>
</feature>
<evidence type="ECO:0000256" key="1">
    <source>
        <dbReference type="SAM" id="SignalP"/>
    </source>
</evidence>
<dbReference type="InterPro" id="IPR013022">
    <property type="entry name" value="Xyl_isomerase-like_TIM-brl"/>
</dbReference>
<gene>
    <name evidence="3" type="ORF">GCM10023187_40630</name>
</gene>
<proteinExistence type="predicted"/>
<dbReference type="Pfam" id="PF01261">
    <property type="entry name" value="AP_endonuc_2"/>
    <property type="match status" value="1"/>
</dbReference>
<protein>
    <submittedName>
        <fullName evidence="3">Sugar phosphate isomerase/epimerase</fullName>
    </submittedName>
</protein>
<evidence type="ECO:0000313" key="3">
    <source>
        <dbReference type="EMBL" id="GAA4412926.1"/>
    </source>
</evidence>
<dbReference type="RefSeq" id="WP_345269795.1">
    <property type="nucleotide sequence ID" value="NZ_BAABHB010000010.1"/>
</dbReference>
<dbReference type="Proteomes" id="UP001500936">
    <property type="component" value="Unassembled WGS sequence"/>
</dbReference>
<dbReference type="GO" id="GO:0016853">
    <property type="term" value="F:isomerase activity"/>
    <property type="evidence" value="ECO:0007669"/>
    <property type="project" value="UniProtKB-KW"/>
</dbReference>
<dbReference type="InterPro" id="IPR050312">
    <property type="entry name" value="IolE/XylAMocC-like"/>
</dbReference>
<dbReference type="InterPro" id="IPR036237">
    <property type="entry name" value="Xyl_isomerase-like_sf"/>
</dbReference>
<dbReference type="SUPFAM" id="SSF51658">
    <property type="entry name" value="Xylose isomerase-like"/>
    <property type="match status" value="1"/>
</dbReference>
<dbReference type="EMBL" id="BAABHB010000010">
    <property type="protein sequence ID" value="GAA4412926.1"/>
    <property type="molecule type" value="Genomic_DNA"/>
</dbReference>
<accession>A0ABP8KQI3</accession>
<comment type="caution">
    <text evidence="3">The sequence shown here is derived from an EMBL/GenBank/DDBJ whole genome shotgun (WGS) entry which is preliminary data.</text>
</comment>
<feature type="domain" description="Xylose isomerase-like TIM barrel" evidence="2">
    <location>
        <begin position="45"/>
        <end position="275"/>
    </location>
</feature>